<protein>
    <submittedName>
        <fullName evidence="2">ULP_PROTEASE domain-containing protein</fullName>
    </submittedName>
</protein>
<accession>A0A1I7WG87</accession>
<reference evidence="2" key="1">
    <citation type="submission" date="2016-11" db="UniProtKB">
        <authorList>
            <consortium name="WormBaseParasite"/>
        </authorList>
    </citation>
    <scope>IDENTIFICATION</scope>
</reference>
<name>A0A1I7WG87_HETBA</name>
<evidence type="ECO:0000313" key="2">
    <source>
        <dbReference type="WBParaSite" id="Hba_04004"/>
    </source>
</evidence>
<proteinExistence type="predicted"/>
<keyword evidence="1" id="KW-1185">Reference proteome</keyword>
<evidence type="ECO:0000313" key="1">
    <source>
        <dbReference type="Proteomes" id="UP000095283"/>
    </source>
</evidence>
<dbReference type="WBParaSite" id="Hba_04004">
    <property type="protein sequence ID" value="Hba_04004"/>
    <property type="gene ID" value="Hba_04004"/>
</dbReference>
<dbReference type="Proteomes" id="UP000095283">
    <property type="component" value="Unplaced"/>
</dbReference>
<dbReference type="AlphaFoldDB" id="A0A1I7WG87"/>
<organism evidence="1 2">
    <name type="scientific">Heterorhabditis bacteriophora</name>
    <name type="common">Entomopathogenic nematode worm</name>
    <dbReference type="NCBI Taxonomy" id="37862"/>
    <lineage>
        <taxon>Eukaryota</taxon>
        <taxon>Metazoa</taxon>
        <taxon>Ecdysozoa</taxon>
        <taxon>Nematoda</taxon>
        <taxon>Chromadorea</taxon>
        <taxon>Rhabditida</taxon>
        <taxon>Rhabditina</taxon>
        <taxon>Rhabditomorpha</taxon>
        <taxon>Strongyloidea</taxon>
        <taxon>Heterorhabditidae</taxon>
        <taxon>Heterorhabditis</taxon>
    </lineage>
</organism>
<sequence>MAFHYAYNIFKVINDTLFKIVRISLCFLFFTSSRDLYSLYNPTISQLFISLKSNRTMLNLMHDLMYFLVRRAHWPAHSVHVTVLQPSPGTSTGVDCGIILLESEANACTVGNTGLYDVLRHPGNQRCSSSSRQTPSRPVLLR</sequence>